<reference evidence="1" key="2">
    <citation type="journal article" date="2021" name="PeerJ">
        <title>Extensive microbial diversity within the chicken gut microbiome revealed by metagenomics and culture.</title>
        <authorList>
            <person name="Gilroy R."/>
            <person name="Ravi A."/>
            <person name="Getino M."/>
            <person name="Pursley I."/>
            <person name="Horton D.L."/>
            <person name="Alikhan N.F."/>
            <person name="Baker D."/>
            <person name="Gharbi K."/>
            <person name="Hall N."/>
            <person name="Watson M."/>
            <person name="Adriaenssens E.M."/>
            <person name="Foster-Nyarko E."/>
            <person name="Jarju S."/>
            <person name="Secka A."/>
            <person name="Antonio M."/>
            <person name="Oren A."/>
            <person name="Chaudhuri R.R."/>
            <person name="La Ragione R."/>
            <person name="Hildebrand F."/>
            <person name="Pallen M.J."/>
        </authorList>
    </citation>
    <scope>NUCLEOTIDE SEQUENCE</scope>
    <source>
        <strain evidence="1">CHK178-757</strain>
    </source>
</reference>
<proteinExistence type="predicted"/>
<dbReference type="PANTHER" id="PTHR42935">
    <property type="entry name" value="SLR0930 PROTEIN"/>
    <property type="match status" value="1"/>
</dbReference>
<keyword evidence="1" id="KW-0067">ATP-binding</keyword>
<dbReference type="AlphaFoldDB" id="A0A9D1F5B6"/>
<dbReference type="EMBL" id="DVIT01000026">
    <property type="protein sequence ID" value="HIS47287.1"/>
    <property type="molecule type" value="Genomic_DNA"/>
</dbReference>
<dbReference type="Pfam" id="PF05673">
    <property type="entry name" value="DUF815"/>
    <property type="match status" value="1"/>
</dbReference>
<dbReference type="Proteomes" id="UP000823927">
    <property type="component" value="Unassembled WGS sequence"/>
</dbReference>
<dbReference type="PANTHER" id="PTHR42935:SF1">
    <property type="entry name" value="SLR0930 PROTEIN"/>
    <property type="match status" value="1"/>
</dbReference>
<name>A0A9D1F5B6_9FIRM</name>
<gene>
    <name evidence="1" type="ORF">IAB46_06970</name>
</gene>
<evidence type="ECO:0000313" key="2">
    <source>
        <dbReference type="Proteomes" id="UP000823927"/>
    </source>
</evidence>
<dbReference type="InterPro" id="IPR027417">
    <property type="entry name" value="P-loop_NTPase"/>
</dbReference>
<evidence type="ECO:0000313" key="1">
    <source>
        <dbReference type="EMBL" id="HIS47287.1"/>
    </source>
</evidence>
<dbReference type="InterPro" id="IPR008533">
    <property type="entry name" value="DUF815"/>
</dbReference>
<organism evidence="1 2">
    <name type="scientific">Candidatus Scybalocola faecigallinarum</name>
    <dbReference type="NCBI Taxonomy" id="2840941"/>
    <lineage>
        <taxon>Bacteria</taxon>
        <taxon>Bacillati</taxon>
        <taxon>Bacillota</taxon>
        <taxon>Clostridia</taxon>
        <taxon>Lachnospirales</taxon>
        <taxon>Lachnospiraceae</taxon>
        <taxon>Lachnospiraceae incertae sedis</taxon>
        <taxon>Candidatus Scybalocola (ex Gilroy et al. 2021)</taxon>
    </lineage>
</organism>
<protein>
    <submittedName>
        <fullName evidence="1">ATP-binding protein</fullName>
    </submittedName>
</protein>
<dbReference type="Gene3D" id="3.40.50.300">
    <property type="entry name" value="P-loop containing nucleotide triphosphate hydrolases"/>
    <property type="match status" value="1"/>
</dbReference>
<dbReference type="SUPFAM" id="SSF52540">
    <property type="entry name" value="P-loop containing nucleoside triphosphate hydrolases"/>
    <property type="match status" value="1"/>
</dbReference>
<sequence length="438" mass="50066">MRIHELILYRNFDDTIFKTMAHAANAYDDPKTDREALVDDIYSCINGLVTIARDHGFSGNLWHGYLTYLLTTNENAFSMSCEKTGAIQGSLNTLALHDLQIFYEAYHMDWSAVEKLLGIHFLSLMSSYEGNRGKGVVYSRSLCERIETLNMLLAQAGDAQNMYRALTDFYKDYGVGKYGLHRAFKIIKQGEDTVISPITKTEKVTLDDLVGYELQKKKLVDNTLAFVQGQRANNVLLFGDSGTGKSTSIKAILNEYYKDGLRMVEIYKHQFKDIPDVIAQIKNRNYRYILYMDDLSFEEFEIEYKYLKAVIEGGLETKPDNVLIYATSNRRHLIRETWGERKQSSDDVHGGDSMQEKLSLATRFGETIYYGAPSQKEYVAIAKELARRFHIRMDEEAIAKEAVVWEMRHGGLSGRTAQQFINHLAGMQALEDGTEEER</sequence>
<accession>A0A9D1F5B6</accession>
<keyword evidence="1" id="KW-0547">Nucleotide-binding</keyword>
<dbReference type="CDD" id="cd00009">
    <property type="entry name" value="AAA"/>
    <property type="match status" value="1"/>
</dbReference>
<comment type="caution">
    <text evidence="1">The sequence shown here is derived from an EMBL/GenBank/DDBJ whole genome shotgun (WGS) entry which is preliminary data.</text>
</comment>
<dbReference type="GO" id="GO:0005524">
    <property type="term" value="F:ATP binding"/>
    <property type="evidence" value="ECO:0007669"/>
    <property type="project" value="UniProtKB-KW"/>
</dbReference>
<reference evidence="1" key="1">
    <citation type="submission" date="2020-10" db="EMBL/GenBank/DDBJ databases">
        <authorList>
            <person name="Gilroy R."/>
        </authorList>
    </citation>
    <scope>NUCLEOTIDE SEQUENCE</scope>
    <source>
        <strain evidence="1">CHK178-757</strain>
    </source>
</reference>